<keyword evidence="5 7" id="KW-1133">Transmembrane helix</keyword>
<feature type="transmembrane region" description="Helical" evidence="7">
    <location>
        <begin position="212"/>
        <end position="234"/>
    </location>
</feature>
<evidence type="ECO:0000256" key="1">
    <source>
        <dbReference type="ARBA" id="ARBA00004141"/>
    </source>
</evidence>
<feature type="transmembrane region" description="Helical" evidence="7">
    <location>
        <begin position="108"/>
        <end position="130"/>
    </location>
</feature>
<dbReference type="AlphaFoldDB" id="A0A6A6ED99"/>
<feature type="transmembrane region" description="Helical" evidence="7">
    <location>
        <begin position="54"/>
        <end position="72"/>
    </location>
</feature>
<organism evidence="9 10">
    <name type="scientific">Zopfia rhizophila CBS 207.26</name>
    <dbReference type="NCBI Taxonomy" id="1314779"/>
    <lineage>
        <taxon>Eukaryota</taxon>
        <taxon>Fungi</taxon>
        <taxon>Dikarya</taxon>
        <taxon>Ascomycota</taxon>
        <taxon>Pezizomycotina</taxon>
        <taxon>Dothideomycetes</taxon>
        <taxon>Dothideomycetes incertae sedis</taxon>
        <taxon>Zopfiaceae</taxon>
        <taxon>Zopfia</taxon>
    </lineage>
</organism>
<dbReference type="Pfam" id="PF06963">
    <property type="entry name" value="FPN1"/>
    <property type="match status" value="1"/>
</dbReference>
<reference evidence="9" key="1">
    <citation type="journal article" date="2020" name="Stud. Mycol.">
        <title>101 Dothideomycetes genomes: a test case for predicting lifestyles and emergence of pathogens.</title>
        <authorList>
            <person name="Haridas S."/>
            <person name="Albert R."/>
            <person name="Binder M."/>
            <person name="Bloem J."/>
            <person name="Labutti K."/>
            <person name="Salamov A."/>
            <person name="Andreopoulos B."/>
            <person name="Baker S."/>
            <person name="Barry K."/>
            <person name="Bills G."/>
            <person name="Bluhm B."/>
            <person name="Cannon C."/>
            <person name="Castanera R."/>
            <person name="Culley D."/>
            <person name="Daum C."/>
            <person name="Ezra D."/>
            <person name="Gonzalez J."/>
            <person name="Henrissat B."/>
            <person name="Kuo A."/>
            <person name="Liang C."/>
            <person name="Lipzen A."/>
            <person name="Lutzoni F."/>
            <person name="Magnuson J."/>
            <person name="Mondo S."/>
            <person name="Nolan M."/>
            <person name="Ohm R."/>
            <person name="Pangilinan J."/>
            <person name="Park H.-J."/>
            <person name="Ramirez L."/>
            <person name="Alfaro M."/>
            <person name="Sun H."/>
            <person name="Tritt A."/>
            <person name="Yoshinaga Y."/>
            <person name="Zwiers L.-H."/>
            <person name="Turgeon B."/>
            <person name="Goodwin S."/>
            <person name="Spatafora J."/>
            <person name="Crous P."/>
            <person name="Grigoriev I."/>
        </authorList>
    </citation>
    <scope>NUCLEOTIDE SEQUENCE</scope>
    <source>
        <strain evidence="9">CBS 207.26</strain>
    </source>
</reference>
<protein>
    <recommendedName>
        <fullName evidence="7">Solute carrier family 40 member</fullName>
    </recommendedName>
</protein>
<dbReference type="InterPro" id="IPR009716">
    <property type="entry name" value="Ferroportin-1"/>
</dbReference>
<dbReference type="InterPro" id="IPR036259">
    <property type="entry name" value="MFS_trans_sf"/>
</dbReference>
<dbReference type="CDD" id="cd17480">
    <property type="entry name" value="MFS_SLC40A1_like"/>
    <property type="match status" value="1"/>
</dbReference>
<feature type="transmembrane region" description="Helical" evidence="7">
    <location>
        <begin position="451"/>
        <end position="472"/>
    </location>
</feature>
<dbReference type="Proteomes" id="UP000800200">
    <property type="component" value="Unassembled WGS sequence"/>
</dbReference>
<keyword evidence="4 7" id="KW-0812">Transmembrane</keyword>
<gene>
    <name evidence="9" type="ORF">K469DRAFT_748335</name>
</gene>
<feature type="transmembrane region" description="Helical" evidence="7">
    <location>
        <begin position="285"/>
        <end position="312"/>
    </location>
</feature>
<feature type="region of interest" description="Disordered" evidence="8">
    <location>
        <begin position="496"/>
        <end position="519"/>
    </location>
</feature>
<comment type="function">
    <text evidence="7">May be involved in iron transport and iron homeostasis.</text>
</comment>
<evidence type="ECO:0000256" key="2">
    <source>
        <dbReference type="ARBA" id="ARBA00006279"/>
    </source>
</evidence>
<feature type="region of interest" description="Disordered" evidence="8">
    <location>
        <begin position="1"/>
        <end position="26"/>
    </location>
</feature>
<keyword evidence="6 7" id="KW-0472">Membrane</keyword>
<evidence type="ECO:0000313" key="9">
    <source>
        <dbReference type="EMBL" id="KAF2188549.1"/>
    </source>
</evidence>
<accession>A0A6A6ED99</accession>
<dbReference type="GO" id="GO:0005381">
    <property type="term" value="F:iron ion transmembrane transporter activity"/>
    <property type="evidence" value="ECO:0007669"/>
    <property type="project" value="UniProtKB-UniRule"/>
</dbReference>
<evidence type="ECO:0000256" key="7">
    <source>
        <dbReference type="RuleBase" id="RU365065"/>
    </source>
</evidence>
<feature type="transmembrane region" description="Helical" evidence="7">
    <location>
        <begin position="318"/>
        <end position="338"/>
    </location>
</feature>
<evidence type="ECO:0000256" key="8">
    <source>
        <dbReference type="SAM" id="MobiDB-lite"/>
    </source>
</evidence>
<proteinExistence type="inferred from homology"/>
<keyword evidence="3 7" id="KW-0813">Transport</keyword>
<sequence length="519" mass="57244">MTRSPSTARELEEAPLLGGTDDNGSQTSTLPEVSFGIKQRLYVSHFLSTWNSRVFEFGAVLYLAAVFPNTLLPMSVYAFTRGAAAILLSPAVGRYIDMGNRLQVVRLSIVLQRLAVAASCVTFWFLASGWHRSRGLTWGLLAVLALLACIEKLTSVTNLVSVEKDWVVVIAKKNETALRELNAQMRRIDLICKLGGPFFISMIAGISTEIAIIVNFGMNVASIVVEYFAIARVYKIVPTLQDPKQQAGDRRASAEQAQSMTKWSGIKGAFLGYARDMSKYCHHRAFLPSFSGAILYFTVLNFAGRMVTYLLASGYNSFHVGAARTLSVVFEIAATWTAPLSMSKVGPIRAGIWSVNLQLFCLAGAAGLFWGAQDPIIAATGLVVGTILSRVGLRGFDLCAQIIVQELTCFWYQEVEAESRGSFSALEASWQNFFEMCSYSSTIIFFRPEQFQWPVLMSCIAVFMAAVLYTYFVRSRRGHLLHVSACIDRKNNKRRLPGPESERLLQGRSELSASVEAAV</sequence>
<comment type="similarity">
    <text evidence="2 7">Belongs to the ferroportin (FP) (TC 2.A.100) family. SLC40A subfamily.</text>
</comment>
<keyword evidence="7" id="KW-0406">Ion transport</keyword>
<dbReference type="OrthoDB" id="648861at2759"/>
<dbReference type="GO" id="GO:0016020">
    <property type="term" value="C:membrane"/>
    <property type="evidence" value="ECO:0007669"/>
    <property type="project" value="UniProtKB-SubCell"/>
</dbReference>
<feature type="transmembrane region" description="Helical" evidence="7">
    <location>
        <begin position="136"/>
        <end position="154"/>
    </location>
</feature>
<comment type="caution">
    <text evidence="7">Lacks conserved residue(s) required for the propagation of feature annotation.</text>
</comment>
<evidence type="ECO:0000256" key="4">
    <source>
        <dbReference type="ARBA" id="ARBA00022692"/>
    </source>
</evidence>
<feature type="transmembrane region" description="Helical" evidence="7">
    <location>
        <begin position="350"/>
        <end position="372"/>
    </location>
</feature>
<name>A0A6A6ED99_9PEZI</name>
<dbReference type="SUPFAM" id="SSF103473">
    <property type="entry name" value="MFS general substrate transporter"/>
    <property type="match status" value="1"/>
</dbReference>
<evidence type="ECO:0000256" key="5">
    <source>
        <dbReference type="ARBA" id="ARBA00022989"/>
    </source>
</evidence>
<evidence type="ECO:0000256" key="3">
    <source>
        <dbReference type="ARBA" id="ARBA00022448"/>
    </source>
</evidence>
<evidence type="ECO:0000256" key="6">
    <source>
        <dbReference type="ARBA" id="ARBA00023136"/>
    </source>
</evidence>
<keyword evidence="10" id="KW-1185">Reference proteome</keyword>
<comment type="subcellular location">
    <subcellularLocation>
        <location evidence="1 7">Membrane</location>
        <topology evidence="1 7">Multi-pass membrane protein</topology>
    </subcellularLocation>
</comment>
<evidence type="ECO:0000313" key="10">
    <source>
        <dbReference type="Proteomes" id="UP000800200"/>
    </source>
</evidence>
<dbReference type="EMBL" id="ML994623">
    <property type="protein sequence ID" value="KAF2188549.1"/>
    <property type="molecule type" value="Genomic_DNA"/>
</dbReference>
<dbReference type="PANTHER" id="PTHR11660:SF57">
    <property type="entry name" value="SOLUTE CARRIER FAMILY 40 MEMBER"/>
    <property type="match status" value="1"/>
</dbReference>
<dbReference type="PANTHER" id="PTHR11660">
    <property type="entry name" value="SOLUTE CARRIER FAMILY 40 MEMBER"/>
    <property type="match status" value="1"/>
</dbReference>